<evidence type="ECO:0000256" key="1">
    <source>
        <dbReference type="ARBA" id="ARBA00004127"/>
    </source>
</evidence>
<evidence type="ECO:0000256" key="3">
    <source>
        <dbReference type="ARBA" id="ARBA00022989"/>
    </source>
</evidence>
<keyword evidence="4" id="KW-0560">Oxidoreductase</keyword>
<keyword evidence="6 7" id="KW-0472">Membrane</keyword>
<dbReference type="RefSeq" id="XP_022247005.1">
    <property type="nucleotide sequence ID" value="XM_022391297.1"/>
</dbReference>
<dbReference type="PANTHER" id="PTHR21624">
    <property type="entry name" value="STEROL DESATURASE-RELATED PROTEIN"/>
    <property type="match status" value="1"/>
</dbReference>
<dbReference type="InterPro" id="IPR006694">
    <property type="entry name" value="Fatty_acid_hydroxylase"/>
</dbReference>
<evidence type="ECO:0000259" key="8">
    <source>
        <dbReference type="Pfam" id="PF04116"/>
    </source>
</evidence>
<feature type="transmembrane region" description="Helical" evidence="7">
    <location>
        <begin position="107"/>
        <end position="124"/>
    </location>
</feature>
<sequence>MDEILSLKRLGYLFYIVDPRKHIFEKIEEVPHYINEALPLFFLGYVLELVVAKWKNKKYHRTNDTITSVSQGILNESTKLFIRGFQVYLYIWIYDNWRLVTLPWNSIWTWLLSLFGVDFFYYWGHRFCHEINILWTIHQVHHSSEEFNITSGLRQTLFVYYIISLVYLPLALGIPPAIFFTHHDLNLVYQVWIHTRVVGNLGPLEYILNTPSHHRVHHGCNRYCIDKNYAGVFIIWDRMFGTFQAEDEEIVFGLTQPIQTFNPVYVQFSAYGKMLKTFWNIKGFKNKLSVLFKGPGWSPGKPRLGLKEDIPDIHAPREKYDPQLPMWCIVYLHFHSYVVAAFYIDLALQHQVIPQVVLVSGVVFCFISIVSFSAVMDKR</sequence>
<keyword evidence="5" id="KW-0443">Lipid metabolism</keyword>
<evidence type="ECO:0000313" key="9">
    <source>
        <dbReference type="Proteomes" id="UP000694941"/>
    </source>
</evidence>
<feature type="transmembrane region" description="Helical" evidence="7">
    <location>
        <begin position="158"/>
        <end position="180"/>
    </location>
</feature>
<protein>
    <submittedName>
        <fullName evidence="10 11">Alkylglycerol monooxygenase-like isoform X1</fullName>
    </submittedName>
</protein>
<feature type="domain" description="Fatty acid hydroxylase" evidence="8">
    <location>
        <begin position="110"/>
        <end position="242"/>
    </location>
</feature>
<keyword evidence="3 7" id="KW-1133">Transmembrane helix</keyword>
<proteinExistence type="predicted"/>
<keyword evidence="2 7" id="KW-0812">Transmembrane</keyword>
<keyword evidence="9" id="KW-1185">Reference proteome</keyword>
<dbReference type="Pfam" id="PF04116">
    <property type="entry name" value="FA_hydroxylase"/>
    <property type="match status" value="1"/>
</dbReference>
<accession>A0ABM1BCH6</accession>
<evidence type="ECO:0000313" key="11">
    <source>
        <dbReference type="RefSeq" id="XP_022247005.1"/>
    </source>
</evidence>
<evidence type="ECO:0000256" key="4">
    <source>
        <dbReference type="ARBA" id="ARBA00023002"/>
    </source>
</evidence>
<feature type="transmembrane region" description="Helical" evidence="7">
    <location>
        <begin position="324"/>
        <end position="344"/>
    </location>
</feature>
<dbReference type="Proteomes" id="UP000694941">
    <property type="component" value="Unplaced"/>
</dbReference>
<dbReference type="PANTHER" id="PTHR21624:SF1">
    <property type="entry name" value="ALKYLGLYCEROL MONOOXYGENASE"/>
    <property type="match status" value="1"/>
</dbReference>
<dbReference type="InterPro" id="IPR051689">
    <property type="entry name" value="Sterol_desaturase/TMEM195"/>
</dbReference>
<feature type="transmembrane region" description="Helical" evidence="7">
    <location>
        <begin position="356"/>
        <end position="376"/>
    </location>
</feature>
<name>A0ABM1BCH6_LIMPO</name>
<gene>
    <name evidence="10 11" type="primary">LOC106463714</name>
</gene>
<comment type="subcellular location">
    <subcellularLocation>
        <location evidence="1">Endomembrane system</location>
        <topology evidence="1">Multi-pass membrane protein</topology>
    </subcellularLocation>
</comment>
<evidence type="ECO:0000256" key="7">
    <source>
        <dbReference type="SAM" id="Phobius"/>
    </source>
</evidence>
<reference evidence="10 11" key="1">
    <citation type="submission" date="2025-05" db="UniProtKB">
        <authorList>
            <consortium name="RefSeq"/>
        </authorList>
    </citation>
    <scope>IDENTIFICATION</scope>
    <source>
        <tissue evidence="10 11">Muscle</tissue>
    </source>
</reference>
<evidence type="ECO:0000256" key="6">
    <source>
        <dbReference type="ARBA" id="ARBA00023136"/>
    </source>
</evidence>
<evidence type="ECO:0000256" key="2">
    <source>
        <dbReference type="ARBA" id="ARBA00022692"/>
    </source>
</evidence>
<feature type="transmembrane region" description="Helical" evidence="7">
    <location>
        <begin position="33"/>
        <end position="51"/>
    </location>
</feature>
<dbReference type="GeneID" id="106463714"/>
<organism evidence="9 10">
    <name type="scientific">Limulus polyphemus</name>
    <name type="common">Atlantic horseshoe crab</name>
    <dbReference type="NCBI Taxonomy" id="6850"/>
    <lineage>
        <taxon>Eukaryota</taxon>
        <taxon>Metazoa</taxon>
        <taxon>Ecdysozoa</taxon>
        <taxon>Arthropoda</taxon>
        <taxon>Chelicerata</taxon>
        <taxon>Merostomata</taxon>
        <taxon>Xiphosura</taxon>
        <taxon>Limulidae</taxon>
        <taxon>Limulus</taxon>
    </lineage>
</organism>
<dbReference type="RefSeq" id="XP_013779230.2">
    <property type="nucleotide sequence ID" value="XM_013923776.2"/>
</dbReference>
<evidence type="ECO:0000256" key="5">
    <source>
        <dbReference type="ARBA" id="ARBA00023098"/>
    </source>
</evidence>
<evidence type="ECO:0000313" key="10">
    <source>
        <dbReference type="RefSeq" id="XP_013779230.2"/>
    </source>
</evidence>